<gene>
    <name evidence="2" type="ORF">N0V84_006639</name>
</gene>
<accession>A0A9W8WBE6</accession>
<dbReference type="Gene3D" id="3.80.10.10">
    <property type="entry name" value="Ribonuclease Inhibitor"/>
    <property type="match status" value="1"/>
</dbReference>
<dbReference type="AlphaFoldDB" id="A0A9W8WBE6"/>
<comment type="caution">
    <text evidence="2">The sequence shown here is derived from an EMBL/GenBank/DDBJ whole genome shotgun (WGS) entry which is preliminary data.</text>
</comment>
<dbReference type="OrthoDB" id="4757858at2759"/>
<protein>
    <recommendedName>
        <fullName evidence="4">F-box domain-containing protein</fullName>
    </recommendedName>
</protein>
<keyword evidence="3" id="KW-1185">Reference proteome</keyword>
<proteinExistence type="predicted"/>
<feature type="region of interest" description="Disordered" evidence="1">
    <location>
        <begin position="416"/>
        <end position="439"/>
    </location>
</feature>
<evidence type="ECO:0000313" key="2">
    <source>
        <dbReference type="EMBL" id="KAJ4318826.1"/>
    </source>
</evidence>
<dbReference type="SUPFAM" id="SSF52047">
    <property type="entry name" value="RNI-like"/>
    <property type="match status" value="1"/>
</dbReference>
<evidence type="ECO:0000313" key="3">
    <source>
        <dbReference type="Proteomes" id="UP001140502"/>
    </source>
</evidence>
<dbReference type="Proteomes" id="UP001140502">
    <property type="component" value="Unassembled WGS sequence"/>
</dbReference>
<feature type="compositionally biased region" description="Acidic residues" evidence="1">
    <location>
        <begin position="424"/>
        <end position="439"/>
    </location>
</feature>
<reference evidence="2" key="1">
    <citation type="submission" date="2022-10" db="EMBL/GenBank/DDBJ databases">
        <title>Tapping the CABI collections for fungal endophytes: first genome assemblies for Collariella, Neodidymelliopsis, Ascochyta clinopodiicola, Didymella pomorum, Didymosphaeria variabile, Neocosmospora piperis and Neocucurbitaria cava.</title>
        <authorList>
            <person name="Hill R."/>
        </authorList>
    </citation>
    <scope>NUCLEOTIDE SEQUENCE</scope>
    <source>
        <strain evidence="2">IMI 366586</strain>
    </source>
</reference>
<name>A0A9W8WBE6_9HYPO</name>
<evidence type="ECO:0008006" key="4">
    <source>
        <dbReference type="Google" id="ProtNLM"/>
    </source>
</evidence>
<organism evidence="2 3">
    <name type="scientific">Fusarium piperis</name>
    <dbReference type="NCBI Taxonomy" id="1435070"/>
    <lineage>
        <taxon>Eukaryota</taxon>
        <taxon>Fungi</taxon>
        <taxon>Dikarya</taxon>
        <taxon>Ascomycota</taxon>
        <taxon>Pezizomycotina</taxon>
        <taxon>Sordariomycetes</taxon>
        <taxon>Hypocreomycetidae</taxon>
        <taxon>Hypocreales</taxon>
        <taxon>Nectriaceae</taxon>
        <taxon>Fusarium</taxon>
        <taxon>Fusarium solani species complex</taxon>
    </lineage>
</organism>
<sequence>MVQLPDLPTEILDNILSNLGPFDNGELKETKDVIDHFDEYRASLKSVAGLCRTCKALQRVARPILYRFPLAYDVGAISLTRTLATREDLKARVQGLVIKLAPSGEEKQELVISPDDQDLFNNLMAKYPTRANGELINIPSTWATADENSKEFTGHPKRIMTALILTQIPNAERISIDMSSGADLPFCQPGSLPRLVELDARYCGKSCFDMMRLDGVLKAAPALKTLNTVNIFMVEESEGVSHDNITALDLTDSALEVGSFKKIMEGFPKLERLFLRPSKAVVVSTSKALSAYQILRTLPIRADTLRHIHLFIRPMEWEGGLYEALIPSLKGMTSLETLYIDYANMYTDETITSLVGFLPPSIRSYEQDYTIPTMVSAMLNLAESAPEKFPNLKKVSFGKFYDDDDDSTPAVEKAFQERGIECVLEPDTDSEDEDDGDDS</sequence>
<dbReference type="EMBL" id="JAPEUR010000134">
    <property type="protein sequence ID" value="KAJ4318826.1"/>
    <property type="molecule type" value="Genomic_DNA"/>
</dbReference>
<dbReference type="InterPro" id="IPR032675">
    <property type="entry name" value="LRR_dom_sf"/>
</dbReference>
<evidence type="ECO:0000256" key="1">
    <source>
        <dbReference type="SAM" id="MobiDB-lite"/>
    </source>
</evidence>